<dbReference type="SUPFAM" id="SSF89946">
    <property type="entry name" value="Hypothetical protein VC0424"/>
    <property type="match status" value="1"/>
</dbReference>
<dbReference type="RefSeq" id="WP_251261833.1">
    <property type="nucleotide sequence ID" value="NZ_JAMQGP010000006.1"/>
</dbReference>
<protein>
    <recommendedName>
        <fullName evidence="2">Regulator of ribonuclease activity B</fullName>
    </recommendedName>
</protein>
<evidence type="ECO:0000259" key="3">
    <source>
        <dbReference type="Pfam" id="PF06877"/>
    </source>
</evidence>
<dbReference type="Proteomes" id="UP001165393">
    <property type="component" value="Unassembled WGS sequence"/>
</dbReference>
<evidence type="ECO:0000313" key="5">
    <source>
        <dbReference type="Proteomes" id="UP001165393"/>
    </source>
</evidence>
<dbReference type="InterPro" id="IPR036701">
    <property type="entry name" value="RraB-like_sf"/>
</dbReference>
<dbReference type="AlphaFoldDB" id="A0AA41W934"/>
<dbReference type="PIRSF" id="PIRSF018193">
    <property type="entry name" value="UCP018193"/>
    <property type="match status" value="1"/>
</dbReference>
<dbReference type="Pfam" id="PF06877">
    <property type="entry name" value="RraB"/>
    <property type="match status" value="1"/>
</dbReference>
<keyword evidence="5" id="KW-1185">Reference proteome</keyword>
<proteinExistence type="inferred from homology"/>
<organism evidence="4 5">
    <name type="scientific">Echinimonas agarilytica</name>
    <dbReference type="NCBI Taxonomy" id="1215918"/>
    <lineage>
        <taxon>Bacteria</taxon>
        <taxon>Pseudomonadati</taxon>
        <taxon>Pseudomonadota</taxon>
        <taxon>Gammaproteobacteria</taxon>
        <taxon>Alteromonadales</taxon>
        <taxon>Echinimonadaceae</taxon>
        <taxon>Echinimonas</taxon>
    </lineage>
</organism>
<gene>
    <name evidence="2 4" type="primary">rraB</name>
    <name evidence="4" type="ORF">NAF29_12050</name>
</gene>
<evidence type="ECO:0000256" key="2">
    <source>
        <dbReference type="HAMAP-Rule" id="MF_01888"/>
    </source>
</evidence>
<dbReference type="NCBIfam" id="NF008393">
    <property type="entry name" value="PRK11191.1"/>
    <property type="match status" value="1"/>
</dbReference>
<dbReference type="HAMAP" id="MF_01888">
    <property type="entry name" value="RraB"/>
    <property type="match status" value="1"/>
</dbReference>
<comment type="caution">
    <text evidence="4">The sequence shown here is derived from an EMBL/GenBank/DDBJ whole genome shotgun (WGS) entry which is preliminary data.</text>
</comment>
<comment type="subcellular location">
    <subcellularLocation>
        <location evidence="2">Cytoplasm</location>
    </subcellularLocation>
</comment>
<evidence type="ECO:0000256" key="1">
    <source>
        <dbReference type="ARBA" id="ARBA00022490"/>
    </source>
</evidence>
<dbReference type="InterPro" id="IPR016716">
    <property type="entry name" value="RraB"/>
</dbReference>
<dbReference type="GO" id="GO:0019899">
    <property type="term" value="F:enzyme binding"/>
    <property type="evidence" value="ECO:0007669"/>
    <property type="project" value="UniProtKB-UniRule"/>
</dbReference>
<reference evidence="4 5" key="1">
    <citation type="journal article" date="2013" name="Antonie Van Leeuwenhoek">
        <title>Echinimonas agarilytica gen. nov., sp. nov., a new gammaproteobacterium isolated from the sea urchin Strongylocentrotus intermedius.</title>
        <authorList>
            <person name="Nedashkovskaya O.I."/>
            <person name="Stenkova A.M."/>
            <person name="Zhukova N.V."/>
            <person name="Van Trappen S."/>
            <person name="Lee J.S."/>
            <person name="Kim S.B."/>
        </authorList>
    </citation>
    <scope>NUCLEOTIDE SEQUENCE [LARGE SCALE GENOMIC DNA]</scope>
    <source>
        <strain evidence="4 5">KMM 6351</strain>
    </source>
</reference>
<evidence type="ECO:0000313" key="4">
    <source>
        <dbReference type="EMBL" id="MCM2680399.1"/>
    </source>
</evidence>
<feature type="domain" description="Regulator of ribonuclease activity B" evidence="3">
    <location>
        <begin position="10"/>
        <end position="111"/>
    </location>
</feature>
<sequence length="122" mass="13923">MNQALESLKEFNREIRQELISDGSDPEGIYIIEHHFSAEDFDQLEKAAMIAFKLGFEVTDAEQIEDDEGAVIFSFDLVTEKLLDVVLLDAECETMLDYAQQWGVEYDGWGTYFVDPEGEEEG</sequence>
<dbReference type="GO" id="GO:0005737">
    <property type="term" value="C:cytoplasm"/>
    <property type="evidence" value="ECO:0007669"/>
    <property type="project" value="UniProtKB-SubCell"/>
</dbReference>
<dbReference type="EMBL" id="JAMQGP010000006">
    <property type="protein sequence ID" value="MCM2680399.1"/>
    <property type="molecule type" value="Genomic_DNA"/>
</dbReference>
<name>A0AA41W934_9GAMM</name>
<accession>A0AA41W934</accession>
<comment type="function">
    <text evidence="2">Globally modulates RNA abundance by binding to RNase E (Rne) and regulating its endonucleolytic activity. Can modulate Rne action in a substrate-dependent manner by altering the composition of the degradosome.</text>
</comment>
<dbReference type="InterPro" id="IPR009671">
    <property type="entry name" value="RraB_dom"/>
</dbReference>
<comment type="similarity">
    <text evidence="2">Belongs to the RraB family.</text>
</comment>
<comment type="subunit">
    <text evidence="2">Interacts with the C-terminal region of Rne.</text>
</comment>
<keyword evidence="1 2" id="KW-0963">Cytoplasm</keyword>
<dbReference type="GO" id="GO:0060698">
    <property type="term" value="F:endoribonuclease inhibitor activity"/>
    <property type="evidence" value="ECO:0007669"/>
    <property type="project" value="UniProtKB-UniRule"/>
</dbReference>
<dbReference type="Gene3D" id="3.30.70.970">
    <property type="entry name" value="RraB-like"/>
    <property type="match status" value="1"/>
</dbReference>